<evidence type="ECO:0000256" key="2">
    <source>
        <dbReference type="ARBA" id="ARBA00011245"/>
    </source>
</evidence>
<dbReference type="SUPFAM" id="SSF47473">
    <property type="entry name" value="EF-hand"/>
    <property type="match status" value="1"/>
</dbReference>
<evidence type="ECO:0000256" key="10">
    <source>
        <dbReference type="ARBA" id="ARBA00022837"/>
    </source>
</evidence>
<evidence type="ECO:0000256" key="8">
    <source>
        <dbReference type="ARBA" id="ARBA00022741"/>
    </source>
</evidence>
<evidence type="ECO:0000259" key="18">
    <source>
        <dbReference type="PROSITE" id="PS50222"/>
    </source>
</evidence>
<keyword evidence="8 15" id="KW-0547">Nucleotide-binding</keyword>
<keyword evidence="7" id="KW-0677">Repeat</keyword>
<reference evidence="19" key="1">
    <citation type="submission" date="2021-09" db="EMBL/GenBank/DDBJ databases">
        <authorList>
            <consortium name="AG Swart"/>
            <person name="Singh M."/>
            <person name="Singh A."/>
            <person name="Seah K."/>
            <person name="Emmerich C."/>
        </authorList>
    </citation>
    <scope>NUCLEOTIDE SEQUENCE</scope>
    <source>
        <strain evidence="19">ATCC30299</strain>
    </source>
</reference>
<feature type="domain" description="EF-hand" evidence="18">
    <location>
        <begin position="435"/>
        <end position="464"/>
    </location>
</feature>
<feature type="domain" description="EF-hand" evidence="18">
    <location>
        <begin position="404"/>
        <end position="434"/>
    </location>
</feature>
<dbReference type="Gene3D" id="1.10.510.10">
    <property type="entry name" value="Transferase(Phosphotransferase) domain 1"/>
    <property type="match status" value="1"/>
</dbReference>
<dbReference type="Gene3D" id="3.30.200.20">
    <property type="entry name" value="Phosphorylase Kinase, domain 1"/>
    <property type="match status" value="1"/>
</dbReference>
<dbReference type="CDD" id="cd00051">
    <property type="entry name" value="EFh"/>
    <property type="match status" value="2"/>
</dbReference>
<feature type="domain" description="EF-hand" evidence="18">
    <location>
        <begin position="467"/>
        <end position="502"/>
    </location>
</feature>
<dbReference type="InterPro" id="IPR018247">
    <property type="entry name" value="EF_Hand_1_Ca_BS"/>
</dbReference>
<evidence type="ECO:0000256" key="4">
    <source>
        <dbReference type="ARBA" id="ARBA00022527"/>
    </source>
</evidence>
<feature type="compositionally biased region" description="Polar residues" evidence="16">
    <location>
        <begin position="33"/>
        <end position="42"/>
    </location>
</feature>
<dbReference type="Gene3D" id="1.10.238.10">
    <property type="entry name" value="EF-hand"/>
    <property type="match status" value="1"/>
</dbReference>
<protein>
    <recommendedName>
        <fullName evidence="3">non-specific serine/threonine protein kinase</fullName>
        <ecNumber evidence="3">2.7.11.1</ecNumber>
    </recommendedName>
</protein>
<dbReference type="Pfam" id="PF13499">
    <property type="entry name" value="EF-hand_7"/>
    <property type="match status" value="2"/>
</dbReference>
<dbReference type="FunFam" id="1.10.510.10:FF:000571">
    <property type="entry name" value="Maternal embryonic leucine zipper kinase"/>
    <property type="match status" value="1"/>
</dbReference>
<evidence type="ECO:0000256" key="7">
    <source>
        <dbReference type="ARBA" id="ARBA00022737"/>
    </source>
</evidence>
<dbReference type="PANTHER" id="PTHR24349">
    <property type="entry name" value="SERINE/THREONINE-PROTEIN KINASE"/>
    <property type="match status" value="1"/>
</dbReference>
<keyword evidence="6" id="KW-0479">Metal-binding</keyword>
<evidence type="ECO:0000256" key="14">
    <source>
        <dbReference type="ARBA" id="ARBA00048679"/>
    </source>
</evidence>
<comment type="similarity">
    <text evidence="12">Belongs to the protein kinase superfamily. Ser/Thr protein kinase family. CDPK subfamily.</text>
</comment>
<keyword evidence="10" id="KW-0106">Calcium</keyword>
<dbReference type="Proteomes" id="UP001162131">
    <property type="component" value="Unassembled WGS sequence"/>
</dbReference>
<dbReference type="EC" id="2.7.11.1" evidence="3"/>
<dbReference type="PROSITE" id="PS00108">
    <property type="entry name" value="PROTEIN_KINASE_ST"/>
    <property type="match status" value="1"/>
</dbReference>
<dbReference type="InterPro" id="IPR017441">
    <property type="entry name" value="Protein_kinase_ATP_BS"/>
</dbReference>
<comment type="subunit">
    <text evidence="2">Monomer.</text>
</comment>
<dbReference type="PROSITE" id="PS00107">
    <property type="entry name" value="PROTEIN_KINASE_ATP"/>
    <property type="match status" value="1"/>
</dbReference>
<evidence type="ECO:0000256" key="1">
    <source>
        <dbReference type="ARBA" id="ARBA00001946"/>
    </source>
</evidence>
<dbReference type="FunFam" id="3.30.200.20:FF:000315">
    <property type="entry name" value="Calcium-dependent protein kinase 3"/>
    <property type="match status" value="1"/>
</dbReference>
<keyword evidence="11 15" id="KW-0067">ATP-binding</keyword>
<comment type="caution">
    <text evidence="19">The sequence shown here is derived from an EMBL/GenBank/DDBJ whole genome shotgun (WGS) entry which is preliminary data.</text>
</comment>
<dbReference type="InterPro" id="IPR002048">
    <property type="entry name" value="EF_hand_dom"/>
</dbReference>
<evidence type="ECO:0000256" key="11">
    <source>
        <dbReference type="ARBA" id="ARBA00022840"/>
    </source>
</evidence>
<keyword evidence="5" id="KW-0808">Transferase</keyword>
<name>A0AAU9JVV5_9CILI</name>
<dbReference type="PROSITE" id="PS50011">
    <property type="entry name" value="PROTEIN_KINASE_DOM"/>
    <property type="match status" value="1"/>
</dbReference>
<dbReference type="GO" id="GO:0005524">
    <property type="term" value="F:ATP binding"/>
    <property type="evidence" value="ECO:0007669"/>
    <property type="project" value="UniProtKB-UniRule"/>
</dbReference>
<dbReference type="FunFam" id="1.10.238.10:FF:000001">
    <property type="entry name" value="Calmodulin 1"/>
    <property type="match status" value="1"/>
</dbReference>
<comment type="catalytic activity">
    <reaction evidence="14">
        <text>L-seryl-[protein] + ATP = O-phospho-L-seryl-[protein] + ADP + H(+)</text>
        <dbReference type="Rhea" id="RHEA:17989"/>
        <dbReference type="Rhea" id="RHEA-COMP:9863"/>
        <dbReference type="Rhea" id="RHEA-COMP:11604"/>
        <dbReference type="ChEBI" id="CHEBI:15378"/>
        <dbReference type="ChEBI" id="CHEBI:29999"/>
        <dbReference type="ChEBI" id="CHEBI:30616"/>
        <dbReference type="ChEBI" id="CHEBI:83421"/>
        <dbReference type="ChEBI" id="CHEBI:456216"/>
        <dbReference type="EC" id="2.7.11.1"/>
    </reaction>
</comment>
<dbReference type="InterPro" id="IPR011009">
    <property type="entry name" value="Kinase-like_dom_sf"/>
</dbReference>
<dbReference type="PROSITE" id="PS50222">
    <property type="entry name" value="EF_HAND_2"/>
    <property type="match status" value="4"/>
</dbReference>
<dbReference type="GO" id="GO:0005509">
    <property type="term" value="F:calcium ion binding"/>
    <property type="evidence" value="ECO:0007669"/>
    <property type="project" value="InterPro"/>
</dbReference>
<evidence type="ECO:0000259" key="17">
    <source>
        <dbReference type="PROSITE" id="PS50011"/>
    </source>
</evidence>
<keyword evidence="9" id="KW-0418">Kinase</keyword>
<keyword evidence="20" id="KW-1185">Reference proteome</keyword>
<feature type="binding site" evidence="15">
    <location>
        <position position="94"/>
    </location>
    <ligand>
        <name>ATP</name>
        <dbReference type="ChEBI" id="CHEBI:30616"/>
    </ligand>
</feature>
<comment type="cofactor">
    <cofactor evidence="1">
        <name>Mg(2+)</name>
        <dbReference type="ChEBI" id="CHEBI:18420"/>
    </cofactor>
</comment>
<evidence type="ECO:0000256" key="9">
    <source>
        <dbReference type="ARBA" id="ARBA00022777"/>
    </source>
</evidence>
<evidence type="ECO:0000313" key="19">
    <source>
        <dbReference type="EMBL" id="CAG9329029.1"/>
    </source>
</evidence>
<sequence length="512" mass="57457">MGCCQTLKTISMIKSGGQSTSSPVKKRSPGSGDINTNNSPNHSANFRMHRKLFVSHVKCLATEKFKNLEKIGTGGFGMVFKAIEKETGIARALKFIPKDSINQGTIFEEIDNLKQLDHPNVLSIIQVIEEPDRLAIVTELCTGPNLYEKISKARIFTENQAANYMHQIFSGLLHCHKSGIIHRDLKPENLIFESSNECSLLKIIDFGTSCKNCKVSSIKELVGTPYYMSPEVINQNYTKKCDLWSCGVILYMMLSGVVPFNGYNTHIIYNKIKEGEFSLEYGVWDKISYGAKDLIRQLLIKDPNKRISASKALNHPWILQGIRGAIVNKPLSVNIISRLQSYTGANALKQATLRYIASHLMEEEKSRELNQAFVKIDKDGDGKLNKTEIREALKQLKLDKLYNVKEIMDKCDVDRTGFIDYTEFITAAMDWNKELSTDRLISAFKIYDSDGNGCISLDEIINFMGEGLSENAEKVFREADTNGDGVIDINEFITLVTGRNLQFGIDISTQAV</sequence>
<evidence type="ECO:0000256" key="3">
    <source>
        <dbReference type="ARBA" id="ARBA00012513"/>
    </source>
</evidence>
<comment type="catalytic activity">
    <reaction evidence="13">
        <text>L-threonyl-[protein] + ATP = O-phospho-L-threonyl-[protein] + ADP + H(+)</text>
        <dbReference type="Rhea" id="RHEA:46608"/>
        <dbReference type="Rhea" id="RHEA-COMP:11060"/>
        <dbReference type="Rhea" id="RHEA-COMP:11605"/>
        <dbReference type="ChEBI" id="CHEBI:15378"/>
        <dbReference type="ChEBI" id="CHEBI:30013"/>
        <dbReference type="ChEBI" id="CHEBI:30616"/>
        <dbReference type="ChEBI" id="CHEBI:61977"/>
        <dbReference type="ChEBI" id="CHEBI:456216"/>
        <dbReference type="EC" id="2.7.11.1"/>
    </reaction>
</comment>
<feature type="region of interest" description="Disordered" evidence="16">
    <location>
        <begin position="14"/>
        <end position="42"/>
    </location>
</feature>
<dbReference type="GO" id="GO:0004674">
    <property type="term" value="F:protein serine/threonine kinase activity"/>
    <property type="evidence" value="ECO:0007669"/>
    <property type="project" value="UniProtKB-KW"/>
</dbReference>
<dbReference type="SUPFAM" id="SSF56112">
    <property type="entry name" value="Protein kinase-like (PK-like)"/>
    <property type="match status" value="1"/>
</dbReference>
<dbReference type="AlphaFoldDB" id="A0AAU9JVV5"/>
<evidence type="ECO:0000256" key="6">
    <source>
        <dbReference type="ARBA" id="ARBA00022723"/>
    </source>
</evidence>
<dbReference type="EMBL" id="CAJZBQ010000047">
    <property type="protein sequence ID" value="CAG9329029.1"/>
    <property type="molecule type" value="Genomic_DNA"/>
</dbReference>
<accession>A0AAU9JVV5</accession>
<proteinExistence type="inferred from homology"/>
<dbReference type="CDD" id="cd05117">
    <property type="entry name" value="STKc_CAMK"/>
    <property type="match status" value="1"/>
</dbReference>
<keyword evidence="4" id="KW-0723">Serine/threonine-protein kinase</keyword>
<evidence type="ECO:0000256" key="13">
    <source>
        <dbReference type="ARBA" id="ARBA00047899"/>
    </source>
</evidence>
<dbReference type="SMART" id="SM00220">
    <property type="entry name" value="S_TKc"/>
    <property type="match status" value="1"/>
</dbReference>
<evidence type="ECO:0000256" key="5">
    <source>
        <dbReference type="ARBA" id="ARBA00022679"/>
    </source>
</evidence>
<evidence type="ECO:0000313" key="20">
    <source>
        <dbReference type="Proteomes" id="UP001162131"/>
    </source>
</evidence>
<organism evidence="19 20">
    <name type="scientific">Blepharisma stoltei</name>
    <dbReference type="NCBI Taxonomy" id="1481888"/>
    <lineage>
        <taxon>Eukaryota</taxon>
        <taxon>Sar</taxon>
        <taxon>Alveolata</taxon>
        <taxon>Ciliophora</taxon>
        <taxon>Postciliodesmatophora</taxon>
        <taxon>Heterotrichea</taxon>
        <taxon>Heterotrichida</taxon>
        <taxon>Blepharismidae</taxon>
        <taxon>Blepharisma</taxon>
    </lineage>
</organism>
<dbReference type="InterPro" id="IPR011992">
    <property type="entry name" value="EF-hand-dom_pair"/>
</dbReference>
<evidence type="ECO:0000256" key="12">
    <source>
        <dbReference type="ARBA" id="ARBA00024334"/>
    </source>
</evidence>
<evidence type="ECO:0000256" key="16">
    <source>
        <dbReference type="SAM" id="MobiDB-lite"/>
    </source>
</evidence>
<evidence type="ECO:0000256" key="15">
    <source>
        <dbReference type="PROSITE-ProRule" id="PRU10141"/>
    </source>
</evidence>
<feature type="domain" description="Protein kinase" evidence="17">
    <location>
        <begin position="65"/>
        <end position="318"/>
    </location>
</feature>
<dbReference type="PROSITE" id="PS00018">
    <property type="entry name" value="EF_HAND_1"/>
    <property type="match status" value="3"/>
</dbReference>
<gene>
    <name evidence="19" type="ORF">BSTOLATCC_MIC47865</name>
</gene>
<dbReference type="InterPro" id="IPR050205">
    <property type="entry name" value="CDPK_Ser/Thr_kinases"/>
</dbReference>
<dbReference type="Pfam" id="PF00069">
    <property type="entry name" value="Pkinase"/>
    <property type="match status" value="1"/>
</dbReference>
<feature type="domain" description="EF-hand" evidence="18">
    <location>
        <begin position="364"/>
        <end position="399"/>
    </location>
</feature>
<dbReference type="SMART" id="SM00054">
    <property type="entry name" value="EFh"/>
    <property type="match status" value="4"/>
</dbReference>
<dbReference type="InterPro" id="IPR008271">
    <property type="entry name" value="Ser/Thr_kinase_AS"/>
</dbReference>
<dbReference type="InterPro" id="IPR000719">
    <property type="entry name" value="Prot_kinase_dom"/>
</dbReference>